<dbReference type="RefSeq" id="WP_114136138.1">
    <property type="nucleotide sequence ID" value="NZ_CP068434.1"/>
</dbReference>
<keyword evidence="1" id="KW-1133">Transmembrane helix</keyword>
<evidence type="ECO:0000313" key="3">
    <source>
        <dbReference type="Proteomes" id="UP000253501"/>
    </source>
</evidence>
<feature type="transmembrane region" description="Helical" evidence="1">
    <location>
        <begin position="6"/>
        <end position="29"/>
    </location>
</feature>
<dbReference type="InterPro" id="IPR021329">
    <property type="entry name" value="DUF2938"/>
</dbReference>
<feature type="transmembrane region" description="Helical" evidence="1">
    <location>
        <begin position="76"/>
        <end position="95"/>
    </location>
</feature>
<organism evidence="2 3">
    <name type="scientific">Cupriavidus necator</name>
    <name type="common">Alcaligenes eutrophus</name>
    <name type="synonym">Ralstonia eutropha</name>
    <dbReference type="NCBI Taxonomy" id="106590"/>
    <lineage>
        <taxon>Bacteria</taxon>
        <taxon>Pseudomonadati</taxon>
        <taxon>Pseudomonadota</taxon>
        <taxon>Betaproteobacteria</taxon>
        <taxon>Burkholderiales</taxon>
        <taxon>Burkholderiaceae</taxon>
        <taxon>Cupriavidus</taxon>
    </lineage>
</organism>
<proteinExistence type="predicted"/>
<dbReference type="Pfam" id="PF11158">
    <property type="entry name" value="DUF2938"/>
    <property type="match status" value="1"/>
</dbReference>
<dbReference type="AlphaFoldDB" id="A0A367P7Q7"/>
<comment type="caution">
    <text evidence="2">The sequence shown here is derived from an EMBL/GenBank/DDBJ whole genome shotgun (WGS) entry which is preliminary data.</text>
</comment>
<keyword evidence="1" id="KW-0472">Membrane</keyword>
<feature type="transmembrane region" description="Helical" evidence="1">
    <location>
        <begin position="142"/>
        <end position="166"/>
    </location>
</feature>
<name>A0A367P7Q7_CUPNE</name>
<gene>
    <name evidence="2" type="ORF">DDK22_36355</name>
</gene>
<evidence type="ECO:0000256" key="1">
    <source>
        <dbReference type="SAM" id="Phobius"/>
    </source>
</evidence>
<protein>
    <submittedName>
        <fullName evidence="2">DUF2938 domain-containing protein</fullName>
    </submittedName>
</protein>
<sequence>MPDTTMALLFNAVVIGTGATLVMDAWGILRKRLLGVPALDYGLVGRWLAWLPRGHLCHHPIAASPPVRRERGIGWIAHYLTGIVFAAILLGLWGLDWARHPTLAPALIVGIGSVAAPFLLMQPAMGAGIAASRTPRPNVARAHSLLTHAVFGLGLYVAGWVVSLVAI</sequence>
<dbReference type="EMBL" id="QDHA01000140">
    <property type="protein sequence ID" value="RCJ03604.1"/>
    <property type="molecule type" value="Genomic_DNA"/>
</dbReference>
<keyword evidence="1" id="KW-0812">Transmembrane</keyword>
<accession>A0A367P7Q7</accession>
<feature type="transmembrane region" description="Helical" evidence="1">
    <location>
        <begin position="101"/>
        <end position="121"/>
    </location>
</feature>
<reference evidence="2 3" key="1">
    <citation type="submission" date="2018-04" db="EMBL/GenBank/DDBJ databases">
        <title>Cupriavidus necator CR12 genome sequencing and assembly.</title>
        <authorList>
            <person name="Ben Fekih I."/>
            <person name="Mazhar H.S."/>
            <person name="Bello S.K."/>
            <person name="Rensing C."/>
        </authorList>
    </citation>
    <scope>NUCLEOTIDE SEQUENCE [LARGE SCALE GENOMIC DNA]</scope>
    <source>
        <strain evidence="2 3">CR12</strain>
    </source>
</reference>
<evidence type="ECO:0000313" key="2">
    <source>
        <dbReference type="EMBL" id="RCJ03604.1"/>
    </source>
</evidence>
<dbReference type="Proteomes" id="UP000253501">
    <property type="component" value="Unassembled WGS sequence"/>
</dbReference>